<name>A0A5J4T968_9EUKA</name>
<comment type="caution">
    <text evidence="1">The sequence shown here is derived from an EMBL/GenBank/DDBJ whole genome shotgun (WGS) entry which is preliminary data.</text>
</comment>
<protein>
    <submittedName>
        <fullName evidence="1">Uncharacterized protein</fullName>
    </submittedName>
</protein>
<evidence type="ECO:0000313" key="1">
    <source>
        <dbReference type="EMBL" id="KAA6354403.1"/>
    </source>
</evidence>
<dbReference type="EMBL" id="SNRW01036390">
    <property type="protein sequence ID" value="KAA6354403.1"/>
    <property type="molecule type" value="Genomic_DNA"/>
</dbReference>
<sequence length="90" mass="10701">MFHLTKNYKRLDFGKIDLFILNKYNNGTQVRRQAVGICVQRIRSKIQRLKPFDALGFNLPELPEPQEYELNKEEVDKMDKELIEKYPSAE</sequence>
<dbReference type="AlphaFoldDB" id="A0A5J4T968"/>
<reference evidence="1 2" key="1">
    <citation type="submission" date="2019-03" db="EMBL/GenBank/DDBJ databases">
        <title>Single cell metagenomics reveals metabolic interactions within the superorganism composed of flagellate Streblomastix strix and complex community of Bacteroidetes bacteria on its surface.</title>
        <authorList>
            <person name="Treitli S.C."/>
            <person name="Kolisko M."/>
            <person name="Husnik F."/>
            <person name="Keeling P."/>
            <person name="Hampl V."/>
        </authorList>
    </citation>
    <scope>NUCLEOTIDE SEQUENCE [LARGE SCALE GENOMIC DNA]</scope>
    <source>
        <strain evidence="1">ST1C</strain>
    </source>
</reference>
<dbReference type="Proteomes" id="UP000324800">
    <property type="component" value="Unassembled WGS sequence"/>
</dbReference>
<proteinExistence type="predicted"/>
<gene>
    <name evidence="1" type="ORF">EZS28_050070</name>
</gene>
<feature type="non-terminal residue" evidence="1">
    <location>
        <position position="90"/>
    </location>
</feature>
<accession>A0A5J4T968</accession>
<organism evidence="1 2">
    <name type="scientific">Streblomastix strix</name>
    <dbReference type="NCBI Taxonomy" id="222440"/>
    <lineage>
        <taxon>Eukaryota</taxon>
        <taxon>Metamonada</taxon>
        <taxon>Preaxostyla</taxon>
        <taxon>Oxymonadida</taxon>
        <taxon>Streblomastigidae</taxon>
        <taxon>Streblomastix</taxon>
    </lineage>
</organism>
<evidence type="ECO:0000313" key="2">
    <source>
        <dbReference type="Proteomes" id="UP000324800"/>
    </source>
</evidence>